<name>A0A3E1Q7E7_9FLAO</name>
<dbReference type="RefSeq" id="WP_117159993.1">
    <property type="nucleotide sequence ID" value="NZ_QVID01000002.1"/>
</dbReference>
<dbReference type="PROSITE" id="PS50828">
    <property type="entry name" value="SMR"/>
    <property type="match status" value="1"/>
</dbReference>
<protein>
    <submittedName>
        <fullName evidence="3">DNA mismatch repair protein MutS</fullName>
    </submittedName>
</protein>
<sequence>MKKGDTVSVVDDAISGVVTAVDGNMVTVLTEDDFEMQFSDNELVVITGALLETDIMQQDISKILSEKKSKKPKSSKKVKPKERNRPPMVVDLHIHQLTQQYKRMNNHDMLVLQTYTAQRQLDFAIDKKIQRIVFIHGVGEGVLKAELEYLFRRYDNVKYYEADYREYGRGATEVYIFQNKTP</sequence>
<evidence type="ECO:0000313" key="3">
    <source>
        <dbReference type="EMBL" id="RFN58044.1"/>
    </source>
</evidence>
<dbReference type="InterPro" id="IPR002625">
    <property type="entry name" value="Smr_dom"/>
</dbReference>
<dbReference type="Pfam" id="PF01713">
    <property type="entry name" value="Smr"/>
    <property type="match status" value="1"/>
</dbReference>
<gene>
    <name evidence="3" type="ORF">DZ858_12445</name>
</gene>
<dbReference type="InterPro" id="IPR036063">
    <property type="entry name" value="Smr_dom_sf"/>
</dbReference>
<comment type="caution">
    <text evidence="3">The sequence shown here is derived from an EMBL/GenBank/DDBJ whole genome shotgun (WGS) entry which is preliminary data.</text>
</comment>
<evidence type="ECO:0000313" key="4">
    <source>
        <dbReference type="Proteomes" id="UP000261082"/>
    </source>
</evidence>
<reference evidence="3 4" key="1">
    <citation type="journal article" date="2007" name="Int. J. Syst. Evol. Microbiol.">
        <title>Marixanthomonas ophiurae gen. nov., sp. nov., a marine bacterium of the family Flavobacteriaceae isolated from a deep-sea brittle star.</title>
        <authorList>
            <person name="Romanenko L.A."/>
            <person name="Uchino M."/>
            <person name="Frolova G.M."/>
            <person name="Mikhailov V.V."/>
        </authorList>
    </citation>
    <scope>NUCLEOTIDE SEQUENCE [LARGE SCALE GENOMIC DNA]</scope>
    <source>
        <strain evidence="3 4">KMM 3046</strain>
    </source>
</reference>
<dbReference type="AlphaFoldDB" id="A0A3E1Q7E7"/>
<keyword evidence="4" id="KW-1185">Reference proteome</keyword>
<dbReference type="EMBL" id="QVID01000002">
    <property type="protein sequence ID" value="RFN58044.1"/>
    <property type="molecule type" value="Genomic_DNA"/>
</dbReference>
<dbReference type="OrthoDB" id="1524810at2"/>
<evidence type="ECO:0000256" key="1">
    <source>
        <dbReference type="SAM" id="MobiDB-lite"/>
    </source>
</evidence>
<dbReference type="Gene3D" id="3.30.1370.110">
    <property type="match status" value="1"/>
</dbReference>
<dbReference type="Proteomes" id="UP000261082">
    <property type="component" value="Unassembled WGS sequence"/>
</dbReference>
<accession>A0A3E1Q7E7</accession>
<feature type="domain" description="Smr" evidence="2">
    <location>
        <begin position="121"/>
        <end position="177"/>
    </location>
</feature>
<organism evidence="3 4">
    <name type="scientific">Marixanthomonas ophiurae</name>
    <dbReference type="NCBI Taxonomy" id="387659"/>
    <lineage>
        <taxon>Bacteria</taxon>
        <taxon>Pseudomonadati</taxon>
        <taxon>Bacteroidota</taxon>
        <taxon>Flavobacteriia</taxon>
        <taxon>Flavobacteriales</taxon>
        <taxon>Flavobacteriaceae</taxon>
        <taxon>Marixanthomonas</taxon>
    </lineage>
</organism>
<feature type="compositionally biased region" description="Basic residues" evidence="1">
    <location>
        <begin position="68"/>
        <end position="82"/>
    </location>
</feature>
<proteinExistence type="predicted"/>
<evidence type="ECO:0000259" key="2">
    <source>
        <dbReference type="PROSITE" id="PS50828"/>
    </source>
</evidence>
<feature type="region of interest" description="Disordered" evidence="1">
    <location>
        <begin position="66"/>
        <end position="85"/>
    </location>
</feature>